<dbReference type="Gene3D" id="3.40.640.10">
    <property type="entry name" value="Type I PLP-dependent aspartate aminotransferase-like (Major domain)"/>
    <property type="match status" value="1"/>
</dbReference>
<protein>
    <submittedName>
        <fullName evidence="5">Pyridoxal phosphate-dependent aminotransferase EpsN</fullName>
    </submittedName>
</protein>
<proteinExistence type="inferred from homology"/>
<keyword evidence="3 4" id="KW-0663">Pyridoxal phosphate</keyword>
<dbReference type="AlphaFoldDB" id="A0A917KYP2"/>
<dbReference type="Proteomes" id="UP000661507">
    <property type="component" value="Unassembled WGS sequence"/>
</dbReference>
<dbReference type="InterPro" id="IPR000653">
    <property type="entry name" value="DegT/StrS_aminotransferase"/>
</dbReference>
<dbReference type="RefSeq" id="WP_229681531.1">
    <property type="nucleotide sequence ID" value="NZ_BMKW01000013.1"/>
</dbReference>
<keyword evidence="5" id="KW-0808">Transferase</keyword>
<dbReference type="PANTHER" id="PTHR30244">
    <property type="entry name" value="TRANSAMINASE"/>
    <property type="match status" value="1"/>
</dbReference>
<dbReference type="EMBL" id="BMKW01000013">
    <property type="protein sequence ID" value="GGJ34411.1"/>
    <property type="molecule type" value="Genomic_DNA"/>
</dbReference>
<dbReference type="InterPro" id="IPR015424">
    <property type="entry name" value="PyrdxlP-dep_Trfase"/>
</dbReference>
<comment type="similarity">
    <text evidence="1 4">Belongs to the DegT/DnrJ/EryC1 family.</text>
</comment>
<accession>A0A917KYP2</accession>
<reference evidence="5" key="2">
    <citation type="submission" date="2020-09" db="EMBL/GenBank/DDBJ databases">
        <authorList>
            <person name="Sun Q."/>
            <person name="Zhou Y."/>
        </authorList>
    </citation>
    <scope>NUCLEOTIDE SEQUENCE</scope>
    <source>
        <strain evidence="5">CGMCC 1.3617</strain>
    </source>
</reference>
<dbReference type="Pfam" id="PF01041">
    <property type="entry name" value="DegT_DnrJ_EryC1"/>
    <property type="match status" value="1"/>
</dbReference>
<dbReference type="PIRSF" id="PIRSF000390">
    <property type="entry name" value="PLP_StrS"/>
    <property type="match status" value="1"/>
</dbReference>
<evidence type="ECO:0000313" key="6">
    <source>
        <dbReference type="Proteomes" id="UP000661507"/>
    </source>
</evidence>
<evidence type="ECO:0000256" key="4">
    <source>
        <dbReference type="RuleBase" id="RU004508"/>
    </source>
</evidence>
<dbReference type="GO" id="GO:0000271">
    <property type="term" value="P:polysaccharide biosynthetic process"/>
    <property type="evidence" value="ECO:0007669"/>
    <property type="project" value="TreeGrafter"/>
</dbReference>
<keyword evidence="5" id="KW-0032">Aminotransferase</keyword>
<dbReference type="PANTHER" id="PTHR30244:SF34">
    <property type="entry name" value="DTDP-4-AMINO-4,6-DIDEOXYGALACTOSE TRANSAMINASE"/>
    <property type="match status" value="1"/>
</dbReference>
<dbReference type="GO" id="GO:0008483">
    <property type="term" value="F:transaminase activity"/>
    <property type="evidence" value="ECO:0007669"/>
    <property type="project" value="UniProtKB-KW"/>
</dbReference>
<gene>
    <name evidence="5" type="primary">epsN</name>
    <name evidence="5" type="ORF">GCM10011320_47690</name>
</gene>
<sequence length="397" mass="41246">MTYLAPFRPAARSLDGLTAEASPRRIHLSPPHLTGREAAAVQGVLDSGWVAPAGPAITGFEAAVTAATGFPHVLATASGTAALHLAFRVLDIAPGDEVWAPGFTFIATIAPAVQMGAVPRFLDVDPASWTLDPGLLRRELHAAAGRRQLPRAVVAVDIYGQSAELDAILAACGRWGVPVISDSAEGLGASLHGRHAGRGALLAALSFNGNKIVTAGGGGALVADDPLLVARARHLAHQAKDPAPHYQHSTSGHSYGLSSLLAAVGTVQLAELGRRVAGRRAIFDRYAAAFADLPGIGFMPEAPWGLATRWLTAMLVDPVRFGMDRETLRQTLDAAGIESRPVWKPLPDQPVFRDAPGAGGAVAAALFARGLCLPSGTGMTEAEQDRIIATIRGACRA</sequence>
<feature type="modified residue" description="N6-(pyridoxal phosphate)lysine" evidence="3">
    <location>
        <position position="211"/>
    </location>
</feature>
<comment type="caution">
    <text evidence="5">The sequence shown here is derived from an EMBL/GenBank/DDBJ whole genome shotgun (WGS) entry which is preliminary data.</text>
</comment>
<dbReference type="InterPro" id="IPR015422">
    <property type="entry name" value="PyrdxlP-dep_Trfase_small"/>
</dbReference>
<dbReference type="SUPFAM" id="SSF53383">
    <property type="entry name" value="PLP-dependent transferases"/>
    <property type="match status" value="1"/>
</dbReference>
<name>A0A917KYP2_9PROT</name>
<dbReference type="GO" id="GO:0030170">
    <property type="term" value="F:pyridoxal phosphate binding"/>
    <property type="evidence" value="ECO:0007669"/>
    <property type="project" value="TreeGrafter"/>
</dbReference>
<feature type="active site" description="Proton acceptor" evidence="2">
    <location>
        <position position="211"/>
    </location>
</feature>
<keyword evidence="6" id="KW-1185">Reference proteome</keyword>
<evidence type="ECO:0000313" key="5">
    <source>
        <dbReference type="EMBL" id="GGJ34411.1"/>
    </source>
</evidence>
<dbReference type="InterPro" id="IPR015421">
    <property type="entry name" value="PyrdxlP-dep_Trfase_major"/>
</dbReference>
<dbReference type="CDD" id="cd00616">
    <property type="entry name" value="AHBA_syn"/>
    <property type="match status" value="1"/>
</dbReference>
<evidence type="ECO:0000256" key="2">
    <source>
        <dbReference type="PIRSR" id="PIRSR000390-1"/>
    </source>
</evidence>
<evidence type="ECO:0000256" key="3">
    <source>
        <dbReference type="PIRSR" id="PIRSR000390-2"/>
    </source>
</evidence>
<evidence type="ECO:0000256" key="1">
    <source>
        <dbReference type="ARBA" id="ARBA00037999"/>
    </source>
</evidence>
<reference evidence="5" key="1">
    <citation type="journal article" date="2014" name="Int. J. Syst. Evol. Microbiol.">
        <title>Complete genome sequence of Corynebacterium casei LMG S-19264T (=DSM 44701T), isolated from a smear-ripened cheese.</title>
        <authorList>
            <consortium name="US DOE Joint Genome Institute (JGI-PGF)"/>
            <person name="Walter F."/>
            <person name="Albersmeier A."/>
            <person name="Kalinowski J."/>
            <person name="Ruckert C."/>
        </authorList>
    </citation>
    <scope>NUCLEOTIDE SEQUENCE</scope>
    <source>
        <strain evidence="5">CGMCC 1.3617</strain>
    </source>
</reference>
<dbReference type="Gene3D" id="3.90.1150.10">
    <property type="entry name" value="Aspartate Aminotransferase, domain 1"/>
    <property type="match status" value="1"/>
</dbReference>
<organism evidence="5 6">
    <name type="scientific">Neoroseomonas lacus</name>
    <dbReference type="NCBI Taxonomy" id="287609"/>
    <lineage>
        <taxon>Bacteria</taxon>
        <taxon>Pseudomonadati</taxon>
        <taxon>Pseudomonadota</taxon>
        <taxon>Alphaproteobacteria</taxon>
        <taxon>Acetobacterales</taxon>
        <taxon>Acetobacteraceae</taxon>
        <taxon>Neoroseomonas</taxon>
    </lineage>
</organism>